<reference evidence="2" key="5">
    <citation type="submission" date="2024-05" db="EMBL/GenBank/DDBJ databases">
        <authorList>
            <person name="Sun Q."/>
            <person name="Zhou Y."/>
        </authorList>
    </citation>
    <scope>NUCLEOTIDE SEQUENCE</scope>
    <source>
        <strain evidence="2">CGMCC 1.12707</strain>
    </source>
</reference>
<dbReference type="STRING" id="1434701.SAMN05443634_105113"/>
<organism evidence="3 4">
    <name type="scientific">Chishuiella changwenlii</name>
    <dbReference type="NCBI Taxonomy" id="1434701"/>
    <lineage>
        <taxon>Bacteria</taxon>
        <taxon>Pseudomonadati</taxon>
        <taxon>Bacteroidota</taxon>
        <taxon>Flavobacteriia</taxon>
        <taxon>Flavobacteriales</taxon>
        <taxon>Weeksellaceae</taxon>
        <taxon>Chishuiella</taxon>
    </lineage>
</organism>
<protein>
    <submittedName>
        <fullName evidence="3">Ribosomal-protein-alanine N-acetyltransferase</fullName>
    </submittedName>
</protein>
<dbReference type="Proteomes" id="UP000184120">
    <property type="component" value="Unassembled WGS sequence"/>
</dbReference>
<name>A0A1M6X4M7_9FLAO</name>
<dbReference type="InterPro" id="IPR000182">
    <property type="entry name" value="GNAT_dom"/>
</dbReference>
<dbReference type="OrthoDB" id="9788916at2"/>
<feature type="domain" description="N-acetyltransferase" evidence="1">
    <location>
        <begin position="6"/>
        <end position="159"/>
    </location>
</feature>
<reference evidence="3" key="2">
    <citation type="submission" date="2016-11" db="EMBL/GenBank/DDBJ databases">
        <authorList>
            <person name="Jaros S."/>
            <person name="Januszkiewicz K."/>
            <person name="Wedrychowicz H."/>
        </authorList>
    </citation>
    <scope>NUCLEOTIDE SEQUENCE [LARGE SCALE GENOMIC DNA]</scope>
    <source>
        <strain evidence="3">DSM 27989</strain>
    </source>
</reference>
<dbReference type="Pfam" id="PF13302">
    <property type="entry name" value="Acetyltransf_3"/>
    <property type="match status" value="1"/>
</dbReference>
<dbReference type="PROSITE" id="PS51186">
    <property type="entry name" value="GNAT"/>
    <property type="match status" value="1"/>
</dbReference>
<dbReference type="AlphaFoldDB" id="A0A1M6X4M7"/>
<dbReference type="InterPro" id="IPR016181">
    <property type="entry name" value="Acyl_CoA_acyltransferase"/>
</dbReference>
<keyword evidence="3" id="KW-0808">Transferase</keyword>
<evidence type="ECO:0000313" key="2">
    <source>
        <dbReference type="EMBL" id="GGE98151.1"/>
    </source>
</evidence>
<dbReference type="RefSeq" id="WP_072931114.1">
    <property type="nucleotide sequence ID" value="NZ_BMFL01000009.1"/>
</dbReference>
<reference evidence="2" key="1">
    <citation type="journal article" date="2014" name="Int. J. Syst. Evol. Microbiol.">
        <title>Complete genome of a new Firmicutes species belonging to the dominant human colonic microbiota ('Ruminococcus bicirculans') reveals two chromosomes and a selective capacity to utilize plant glucans.</title>
        <authorList>
            <consortium name="NISC Comparative Sequencing Program"/>
            <person name="Wegmann U."/>
            <person name="Louis P."/>
            <person name="Goesmann A."/>
            <person name="Henrissat B."/>
            <person name="Duncan S.H."/>
            <person name="Flint H.J."/>
        </authorList>
    </citation>
    <scope>NUCLEOTIDE SEQUENCE</scope>
    <source>
        <strain evidence="2">CGMCC 1.12707</strain>
    </source>
</reference>
<dbReference type="EMBL" id="FRBH01000005">
    <property type="protein sequence ID" value="SHL00992.1"/>
    <property type="molecule type" value="Genomic_DNA"/>
</dbReference>
<dbReference type="EMBL" id="BMFL01000009">
    <property type="protein sequence ID" value="GGE98151.1"/>
    <property type="molecule type" value="Genomic_DNA"/>
</dbReference>
<reference evidence="4" key="3">
    <citation type="submission" date="2016-11" db="EMBL/GenBank/DDBJ databases">
        <authorList>
            <person name="Varghese N."/>
            <person name="Submissions S."/>
        </authorList>
    </citation>
    <scope>NUCLEOTIDE SEQUENCE [LARGE SCALE GENOMIC DNA]</scope>
    <source>
        <strain evidence="4">DSM 27989</strain>
    </source>
</reference>
<accession>A0A1M6X4M7</accession>
<evidence type="ECO:0000259" key="1">
    <source>
        <dbReference type="PROSITE" id="PS51186"/>
    </source>
</evidence>
<proteinExistence type="predicted"/>
<dbReference type="Gene3D" id="3.40.630.30">
    <property type="match status" value="1"/>
</dbReference>
<evidence type="ECO:0000313" key="4">
    <source>
        <dbReference type="Proteomes" id="UP000184120"/>
    </source>
</evidence>
<dbReference type="PANTHER" id="PTHR43792">
    <property type="entry name" value="GNAT FAMILY, PUTATIVE (AFU_ORTHOLOGUE AFUA_3G00765)-RELATED-RELATED"/>
    <property type="match status" value="1"/>
</dbReference>
<reference evidence="5" key="4">
    <citation type="journal article" date="2019" name="Int. J. Syst. Evol. Microbiol.">
        <title>The Global Catalogue of Microorganisms (GCM) 10K type strain sequencing project: providing services to taxonomists for standard genome sequencing and annotation.</title>
        <authorList>
            <consortium name="The Broad Institute Genomics Platform"/>
            <consortium name="The Broad Institute Genome Sequencing Center for Infectious Disease"/>
            <person name="Wu L."/>
            <person name="Ma J."/>
        </authorList>
    </citation>
    <scope>NUCLEOTIDE SEQUENCE [LARGE SCALE GENOMIC DNA]</scope>
    <source>
        <strain evidence="5">CGMCC 1.12707</strain>
    </source>
</reference>
<evidence type="ECO:0000313" key="3">
    <source>
        <dbReference type="EMBL" id="SHL00992.1"/>
    </source>
</evidence>
<keyword evidence="5" id="KW-1185">Reference proteome</keyword>
<gene>
    <name evidence="2" type="ORF">GCM10010984_14650</name>
    <name evidence="3" type="ORF">SAMN05443634_105113</name>
</gene>
<dbReference type="GO" id="GO:0016747">
    <property type="term" value="F:acyltransferase activity, transferring groups other than amino-acyl groups"/>
    <property type="evidence" value="ECO:0007669"/>
    <property type="project" value="InterPro"/>
</dbReference>
<dbReference type="Proteomes" id="UP000650994">
    <property type="component" value="Unassembled WGS sequence"/>
</dbReference>
<dbReference type="SUPFAM" id="SSF55729">
    <property type="entry name" value="Acyl-CoA N-acyltransferases (Nat)"/>
    <property type="match status" value="1"/>
</dbReference>
<dbReference type="InterPro" id="IPR051531">
    <property type="entry name" value="N-acetyltransferase"/>
</dbReference>
<sequence length="163" mass="19339">MENDLLYLRELTVYDADRLFEIYSNKEAMKYRETKPMYTIKDAYKMLDYEKEAKKAGYEYRFAIIEKIHDNLIGTIMYQPLKKKAIIGYSIDEKFWNKGFASSVVELLLKILKLKGFEIIEAWVKKENIGSCKVLEKNGFKMVSQTIYPSSFFFQKRIVESLF</sequence>
<evidence type="ECO:0000313" key="5">
    <source>
        <dbReference type="Proteomes" id="UP000650994"/>
    </source>
</evidence>